<feature type="chain" id="PRO_5046487414" description="Right-handed parallel beta-helix repeat-containing protein" evidence="2">
    <location>
        <begin position="25"/>
        <end position="581"/>
    </location>
</feature>
<gene>
    <name evidence="3" type="ORF">PQO03_08590</name>
</gene>
<keyword evidence="4" id="KW-1185">Reference proteome</keyword>
<evidence type="ECO:0000313" key="4">
    <source>
        <dbReference type="Proteomes" id="UP001214250"/>
    </source>
</evidence>
<organism evidence="3 4">
    <name type="scientific">Lentisphaera profundi</name>
    <dbReference type="NCBI Taxonomy" id="1658616"/>
    <lineage>
        <taxon>Bacteria</taxon>
        <taxon>Pseudomonadati</taxon>
        <taxon>Lentisphaerota</taxon>
        <taxon>Lentisphaeria</taxon>
        <taxon>Lentisphaerales</taxon>
        <taxon>Lentisphaeraceae</taxon>
        <taxon>Lentisphaera</taxon>
    </lineage>
</organism>
<dbReference type="Proteomes" id="UP001214250">
    <property type="component" value="Chromosome 1"/>
</dbReference>
<dbReference type="EMBL" id="CP117811">
    <property type="protein sequence ID" value="WDE95771.1"/>
    <property type="molecule type" value="Genomic_DNA"/>
</dbReference>
<evidence type="ECO:0008006" key="5">
    <source>
        <dbReference type="Google" id="ProtNLM"/>
    </source>
</evidence>
<dbReference type="RefSeq" id="WP_274149539.1">
    <property type="nucleotide sequence ID" value="NZ_CP117811.1"/>
</dbReference>
<evidence type="ECO:0000256" key="1">
    <source>
        <dbReference type="SAM" id="MobiDB-lite"/>
    </source>
</evidence>
<keyword evidence="2" id="KW-0732">Signal</keyword>
<feature type="signal peptide" evidence="2">
    <location>
        <begin position="1"/>
        <end position="24"/>
    </location>
</feature>
<proteinExistence type="predicted"/>
<name>A0ABY7VSE4_9BACT</name>
<evidence type="ECO:0000256" key="2">
    <source>
        <dbReference type="SAM" id="SignalP"/>
    </source>
</evidence>
<evidence type="ECO:0000313" key="3">
    <source>
        <dbReference type="EMBL" id="WDE95771.1"/>
    </source>
</evidence>
<feature type="region of interest" description="Disordered" evidence="1">
    <location>
        <begin position="549"/>
        <end position="581"/>
    </location>
</feature>
<reference evidence="3 4" key="1">
    <citation type="submission" date="2023-02" db="EMBL/GenBank/DDBJ databases">
        <title>Genome sequence of Lentisphaera profundi SAORIC-696.</title>
        <authorList>
            <person name="Kim e."/>
            <person name="Cho J.-C."/>
            <person name="Choi A."/>
            <person name="Kang I."/>
        </authorList>
    </citation>
    <scope>NUCLEOTIDE SEQUENCE [LARGE SCALE GENOMIC DNA]</scope>
    <source>
        <strain evidence="3 4">SAORIC-696</strain>
    </source>
</reference>
<sequence length="581" mass="63569">MNYKTKNKIYSIVLSFFIISFVHAQEKVESKKSLNKDTVYEQLIIAAGASLTVGEDVKLTLHSTSSIAGQLILKPGAQIEIDGSQESKINILSGGLLKIEGTKQKPCVIYAKEGSPVAYISDGNSNGGGRVVAKNAIFKGLGGAPTYRAYEYSINANSGAIDLEDCVFDKCFQVKHKTRLPADAELNFLRCKWQHSQVKPKSERKKYELWYIHETKASAGSKATIVNCDFDKTLGFFYAENYVVEGNVFREGIQCYPHMCPPWKSFKGNFIRSLQDGTEFAIPFGRIIEDCVFIKDTGSWNPHYIGVSTGQGKGGIYGSLFWFTGGKNGGDEKNRGFEGDGVMVGHAKSGSAEDNLFTVERNIVLPNIYGPYKKNNLSTTLITILHKSNNSSVEVKSNTIFTTNIGGLNLGETNVCGLGRIKDISSNLFIGNDSGYKINNMSHTVIDSVTDENVSYNASWRISLGSNHSAETGKGYNRLKFSGTPTIGANDIDDVDPQFVDVNRNPYSWAVTLGGKASMNSLMDNLSCKKEVQVYQLLGYIREGMRPQNSKLKAAGNPSDGSPDMGAVKMDKKTSSARVNI</sequence>
<accession>A0ABY7VSE4</accession>
<protein>
    <recommendedName>
        <fullName evidence="5">Right-handed parallel beta-helix repeat-containing protein</fullName>
    </recommendedName>
</protein>